<gene>
    <name evidence="2" type="ORF">BOX15_Mlig031896g2</name>
</gene>
<evidence type="ECO:0000313" key="2">
    <source>
        <dbReference type="EMBL" id="PAA47893.1"/>
    </source>
</evidence>
<name>A0A267DF37_9PLAT</name>
<feature type="region of interest" description="Disordered" evidence="1">
    <location>
        <begin position="1"/>
        <end position="30"/>
    </location>
</feature>
<keyword evidence="3" id="KW-1185">Reference proteome</keyword>
<accession>A0A267DF37</accession>
<reference evidence="2 3" key="1">
    <citation type="submission" date="2017-06" db="EMBL/GenBank/DDBJ databases">
        <title>A platform for efficient transgenesis in Macrostomum lignano, a flatworm model organism for stem cell research.</title>
        <authorList>
            <person name="Berezikov E."/>
        </authorList>
    </citation>
    <scope>NUCLEOTIDE SEQUENCE [LARGE SCALE GENOMIC DNA]</scope>
    <source>
        <strain evidence="2">DV1</strain>
        <tissue evidence="2">Whole organism</tissue>
    </source>
</reference>
<dbReference type="Proteomes" id="UP000215902">
    <property type="component" value="Unassembled WGS sequence"/>
</dbReference>
<dbReference type="EMBL" id="NIVC01004297">
    <property type="protein sequence ID" value="PAA47893.1"/>
    <property type="molecule type" value="Genomic_DNA"/>
</dbReference>
<evidence type="ECO:0000313" key="3">
    <source>
        <dbReference type="Proteomes" id="UP000215902"/>
    </source>
</evidence>
<protein>
    <submittedName>
        <fullName evidence="2">Uncharacterized protein</fullName>
    </submittedName>
</protein>
<comment type="caution">
    <text evidence="2">The sequence shown here is derived from an EMBL/GenBank/DDBJ whole genome shotgun (WGS) entry which is preliminary data.</text>
</comment>
<dbReference type="AlphaFoldDB" id="A0A267DF37"/>
<sequence>SYKLKMAEETEQQQQGPPPPPPREDKFGDVIKATMDSLSPPDQELQFYADGLVAFANSLSDDEMRFSFKKNNGFNVLIRNPKISAVMAKTVDNMYPDELKVLKSAYTLCKHASRDFKDNAVRSLQVRGVIDNVFEMVCTEKRMLEDVSLEGIQYAIGVLSDPNVCKLMCNKYDLTETALFDSDYGIFGSNKIRANMHLMLRTGGESDLARAEAYKLVATIALCPRFYVRVIDQDSKKIDYIAKAIREGLVNGSEHPKSFGEFCNAAYRLCQHYCIREALMRQPGLVEACRTAIENLLDEVSPEGTLAMGRMFGCMSMLLMDLPQTDEILTECNAIGEMVNQVLNSGRAAETRRWARAAATALEMRRLHDNPGQLFDAACRHFLEQYESQFNKTDEFGPTPERIADAEQLLNLFNGQEWFDAPQLFFAGAFHCLGEAVADKRGTELYTKFKEKGGFDMLIRHRSIPRIVRTPLKEMTHHELYVMMGLWSMGLKIMPDCRDTVIRYIQMPNIIDISVEMIREPNKYPGAMRVLSMEVMCMVCEKTDVCRMICNRINFPEFMMKLFSEPITVEYSDRIEELQYRLFRQLVQCPKLAYRLNEERHFKDVIDGLEELIQIGWDRPVMFRRLLDCAYVLMGNVSLRSRPWDRPSIMEAVGLAIGMMATMGDGVPDEEASVYLIRLADLLLKRKRDEELLNGVKMITEFDYLPEACRERAKKCVEEITFRD</sequence>
<evidence type="ECO:0000256" key="1">
    <source>
        <dbReference type="SAM" id="MobiDB-lite"/>
    </source>
</evidence>
<feature type="non-terminal residue" evidence="2">
    <location>
        <position position="1"/>
    </location>
</feature>
<organism evidence="2 3">
    <name type="scientific">Macrostomum lignano</name>
    <dbReference type="NCBI Taxonomy" id="282301"/>
    <lineage>
        <taxon>Eukaryota</taxon>
        <taxon>Metazoa</taxon>
        <taxon>Spiralia</taxon>
        <taxon>Lophotrochozoa</taxon>
        <taxon>Platyhelminthes</taxon>
        <taxon>Rhabditophora</taxon>
        <taxon>Macrostomorpha</taxon>
        <taxon>Macrostomida</taxon>
        <taxon>Macrostomidae</taxon>
        <taxon>Macrostomum</taxon>
    </lineage>
</organism>
<proteinExistence type="predicted"/>